<reference evidence="3" key="1">
    <citation type="submission" date="2008-03" db="EMBL/GenBank/DDBJ databases">
        <title>Complete sequence of chromosome of Beijerinckia indica subsp. indica ATCC 9039.</title>
        <authorList>
            <consortium name="US DOE Joint Genome Institute"/>
            <person name="Copeland A."/>
            <person name="Lucas S."/>
            <person name="Lapidus A."/>
            <person name="Glavina del Rio T."/>
            <person name="Dalin E."/>
            <person name="Tice H."/>
            <person name="Bruce D."/>
            <person name="Goodwin L."/>
            <person name="Pitluck S."/>
            <person name="LaButti K."/>
            <person name="Schmutz J."/>
            <person name="Larimer F."/>
            <person name="Land M."/>
            <person name="Hauser L."/>
            <person name="Kyrpides N."/>
            <person name="Mikhailova N."/>
            <person name="Dunfield P.F."/>
            <person name="Dedysh S.N."/>
            <person name="Liesack W."/>
            <person name="Saw J.H."/>
            <person name="Alam M."/>
            <person name="Chen Y."/>
            <person name="Murrell J.C."/>
            <person name="Richardson P."/>
        </authorList>
    </citation>
    <scope>NUCLEOTIDE SEQUENCE [LARGE SCALE GENOMIC DNA]</scope>
    <source>
        <strain evidence="3">ATCC 9039 / DSM 1715 / NCIMB 8712</strain>
    </source>
</reference>
<keyword evidence="1" id="KW-0812">Transmembrane</keyword>
<evidence type="ECO:0000313" key="3">
    <source>
        <dbReference type="Proteomes" id="UP000001695"/>
    </source>
</evidence>
<sequence length="264" mass="28967">MRRRIVEEPYSAMALWSRRFALLAFLLAGLGILASRYGLDVRSFHIKGLDLRMVFVVLAAAVFSACLALISSFIAMAIIWRTGRKGLGAMFAGFFLSLLLLAYPAYLASLAWRLPALSDISTDLADPPAFSMSAKALAARRQTTPAIPSEAERQLQKSFYPEIEPVLLDSDAQAAYRSVRQAAAAMGWRIVEAVPPSGRNAGHIDAIARGRILGFPNDITIRIQPLGAETRIDMRSVSTLLPHDFGANARRIQQFMTTLQGDEE</sequence>
<dbReference type="OrthoDB" id="1523552at2"/>
<reference evidence="2 3" key="2">
    <citation type="journal article" date="2010" name="J. Bacteriol.">
        <title>Complete genome sequence of Beijerinckia indica subsp. indica.</title>
        <authorList>
            <person name="Tamas I."/>
            <person name="Dedysh S.N."/>
            <person name="Liesack W."/>
            <person name="Stott M.B."/>
            <person name="Alam M."/>
            <person name="Murrell J.C."/>
            <person name="Dunfield P.F."/>
        </authorList>
    </citation>
    <scope>NUCLEOTIDE SEQUENCE [LARGE SCALE GENOMIC DNA]</scope>
    <source>
        <strain evidence="3">ATCC 9039 / DSM 1715 / NCIMB 8712</strain>
    </source>
</reference>
<evidence type="ECO:0000313" key="2">
    <source>
        <dbReference type="EMBL" id="ACB94595.1"/>
    </source>
</evidence>
<dbReference type="eggNOG" id="COG4446">
    <property type="taxonomic scope" value="Bacteria"/>
</dbReference>
<evidence type="ECO:0008006" key="4">
    <source>
        <dbReference type="Google" id="ProtNLM"/>
    </source>
</evidence>
<keyword evidence="3" id="KW-1185">Reference proteome</keyword>
<feature type="transmembrane region" description="Helical" evidence="1">
    <location>
        <begin position="87"/>
        <end position="112"/>
    </location>
</feature>
<dbReference type="InterPro" id="IPR010865">
    <property type="entry name" value="DUF1499"/>
</dbReference>
<feature type="transmembrane region" description="Helical" evidence="1">
    <location>
        <begin position="54"/>
        <end position="80"/>
    </location>
</feature>
<dbReference type="Proteomes" id="UP000001695">
    <property type="component" value="Chromosome"/>
</dbReference>
<gene>
    <name evidence="2" type="ordered locus">Bind_0949</name>
</gene>
<dbReference type="EMBL" id="CP001016">
    <property type="protein sequence ID" value="ACB94595.1"/>
    <property type="molecule type" value="Genomic_DNA"/>
</dbReference>
<keyword evidence="1" id="KW-1133">Transmembrane helix</keyword>
<evidence type="ECO:0000256" key="1">
    <source>
        <dbReference type="SAM" id="Phobius"/>
    </source>
</evidence>
<dbReference type="STRING" id="395963.Bind_0949"/>
<proteinExistence type="predicted"/>
<protein>
    <recommendedName>
        <fullName evidence="4">DUF1499 domain-containing protein</fullName>
    </recommendedName>
</protein>
<keyword evidence="1" id="KW-0472">Membrane</keyword>
<dbReference type="KEGG" id="bid:Bind_0949"/>
<dbReference type="Pfam" id="PF07386">
    <property type="entry name" value="DUF1499"/>
    <property type="match status" value="1"/>
</dbReference>
<dbReference type="HOGENOM" id="CLU_068029_0_0_5"/>
<dbReference type="AlphaFoldDB" id="B2II12"/>
<accession>B2II12</accession>
<organism evidence="2 3">
    <name type="scientific">Beijerinckia indica subsp. indica (strain ATCC 9039 / DSM 1715 / NCIMB 8712)</name>
    <dbReference type="NCBI Taxonomy" id="395963"/>
    <lineage>
        <taxon>Bacteria</taxon>
        <taxon>Pseudomonadati</taxon>
        <taxon>Pseudomonadota</taxon>
        <taxon>Alphaproteobacteria</taxon>
        <taxon>Hyphomicrobiales</taxon>
        <taxon>Beijerinckiaceae</taxon>
        <taxon>Beijerinckia</taxon>
    </lineage>
</organism>
<dbReference type="RefSeq" id="WP_012383952.1">
    <property type="nucleotide sequence ID" value="NC_010581.1"/>
</dbReference>
<name>B2II12_BEII9</name>